<gene>
    <name evidence="2" type="ORF">DTER00134_LOCUS16200</name>
</gene>
<dbReference type="AlphaFoldDB" id="A0A7S3VQH2"/>
<dbReference type="Pfam" id="PF00923">
    <property type="entry name" value="TAL_FSA"/>
    <property type="match status" value="1"/>
</dbReference>
<keyword evidence="1" id="KW-0704">Schiff base</keyword>
<dbReference type="InterPro" id="IPR013785">
    <property type="entry name" value="Aldolase_TIM"/>
</dbReference>
<accession>A0A7S3VQH2</accession>
<proteinExistence type="predicted"/>
<dbReference type="PANTHER" id="PTHR10683:SF18">
    <property type="entry name" value="TRANSALDOLASE"/>
    <property type="match status" value="1"/>
</dbReference>
<dbReference type="PANTHER" id="PTHR10683">
    <property type="entry name" value="TRANSALDOLASE"/>
    <property type="match status" value="1"/>
</dbReference>
<evidence type="ECO:0008006" key="3">
    <source>
        <dbReference type="Google" id="ProtNLM"/>
    </source>
</evidence>
<evidence type="ECO:0000313" key="2">
    <source>
        <dbReference type="EMBL" id="CAE0501127.1"/>
    </source>
</evidence>
<organism evidence="2">
    <name type="scientific">Dunaliella tertiolecta</name>
    <name type="common">Green alga</name>
    <dbReference type="NCBI Taxonomy" id="3047"/>
    <lineage>
        <taxon>Eukaryota</taxon>
        <taxon>Viridiplantae</taxon>
        <taxon>Chlorophyta</taxon>
        <taxon>core chlorophytes</taxon>
        <taxon>Chlorophyceae</taxon>
        <taxon>CS clade</taxon>
        <taxon>Chlamydomonadales</taxon>
        <taxon>Dunaliellaceae</taxon>
        <taxon>Dunaliella</taxon>
    </lineage>
</organism>
<dbReference type="GO" id="GO:0005975">
    <property type="term" value="P:carbohydrate metabolic process"/>
    <property type="evidence" value="ECO:0007669"/>
    <property type="project" value="InterPro"/>
</dbReference>
<protein>
    <recommendedName>
        <fullName evidence="3">Transaldolase</fullName>
    </recommendedName>
</protein>
<name>A0A7S3VQH2_DUNTE</name>
<reference evidence="2" key="1">
    <citation type="submission" date="2021-01" db="EMBL/GenBank/DDBJ databases">
        <authorList>
            <person name="Corre E."/>
            <person name="Pelletier E."/>
            <person name="Niang G."/>
            <person name="Scheremetjew M."/>
            <person name="Finn R."/>
            <person name="Kale V."/>
            <person name="Holt S."/>
            <person name="Cochrane G."/>
            <person name="Meng A."/>
            <person name="Brown T."/>
            <person name="Cohen L."/>
        </authorList>
    </citation>
    <scope>NUCLEOTIDE SEQUENCE</scope>
    <source>
        <strain evidence="2">CCMP1320</strain>
    </source>
</reference>
<sequence>MSIIKKQMLSHKLQTSSVLRPAVRAIRARPILRLKATPPSSVTACNELELLSMVSTIVPDGFGAEQERAAATVSYGLLVGIIKSEASLGYKPLENAIAAARTYSKDIDIQVAKAFVNVGALLAEQVSGKVSTELDPRLAHDADGLVAKAKTLAGLYKDVGIPKDKILFRLPATFEGIKATKELEKSGLSCHVFMVYSLSQATAAAEAGASVINPNIGRTRDFFIKNPNMIRNPKGPRQDAGIPGGIDPGIQLAVEVYNYLKCHYPKTAVMATGIRSREDALALAGYDFLVLPPPVIETMKQTTTISGYNDGLQATEPIAEGVMPRVVSPQNAKAANPEKVDTKDVMSNTSSFEQALGMAGKELLSAGLASSLKDVQALASLSKATSGNE</sequence>
<dbReference type="InterPro" id="IPR001585">
    <property type="entry name" value="TAL/FSA"/>
</dbReference>
<dbReference type="Gene3D" id="3.20.20.70">
    <property type="entry name" value="Aldolase class I"/>
    <property type="match status" value="1"/>
</dbReference>
<evidence type="ECO:0000256" key="1">
    <source>
        <dbReference type="ARBA" id="ARBA00023270"/>
    </source>
</evidence>
<dbReference type="SUPFAM" id="SSF51569">
    <property type="entry name" value="Aldolase"/>
    <property type="match status" value="1"/>
</dbReference>
<dbReference type="EMBL" id="HBIP01026819">
    <property type="protein sequence ID" value="CAE0501127.1"/>
    <property type="molecule type" value="Transcribed_RNA"/>
</dbReference>